<comment type="caution">
    <text evidence="1">The sequence shown here is derived from an EMBL/GenBank/DDBJ whole genome shotgun (WGS) entry which is preliminary data.</text>
</comment>
<organism evidence="1 2">
    <name type="scientific">Lutimonas vermicola</name>
    <dbReference type="NCBI Taxonomy" id="414288"/>
    <lineage>
        <taxon>Bacteria</taxon>
        <taxon>Pseudomonadati</taxon>
        <taxon>Bacteroidota</taxon>
        <taxon>Flavobacteriia</taxon>
        <taxon>Flavobacteriales</taxon>
        <taxon>Flavobacteriaceae</taxon>
        <taxon>Lutimonas</taxon>
    </lineage>
</organism>
<sequence length="48" mass="5555">MAGAGREFSSHQDFTVIRFGLEAPIHLRHNWELFGVLIYDIKLMPIKV</sequence>
<evidence type="ECO:0000313" key="2">
    <source>
        <dbReference type="Proteomes" id="UP001474120"/>
    </source>
</evidence>
<dbReference type="EMBL" id="JBCDNA010000001">
    <property type="protein sequence ID" value="MEL4454377.1"/>
    <property type="molecule type" value="Genomic_DNA"/>
</dbReference>
<name>A0ABU9KYF4_9FLAO</name>
<accession>A0ABU9KYF4</accession>
<dbReference type="Proteomes" id="UP001474120">
    <property type="component" value="Unassembled WGS sequence"/>
</dbReference>
<gene>
    <name evidence="1" type="ORF">AABB81_00605</name>
</gene>
<keyword evidence="2" id="KW-1185">Reference proteome</keyword>
<dbReference type="RefSeq" id="WP_342157908.1">
    <property type="nucleotide sequence ID" value="NZ_JBCDNA010000001.1"/>
</dbReference>
<reference evidence="1 2" key="1">
    <citation type="submission" date="2024-04" db="EMBL/GenBank/DDBJ databases">
        <title>whole genome sequencing of Lutimonas vermicola strain IMCC1616.</title>
        <authorList>
            <person name="Bae S.S."/>
        </authorList>
    </citation>
    <scope>NUCLEOTIDE SEQUENCE [LARGE SCALE GENOMIC DNA]</scope>
    <source>
        <strain evidence="1 2">IMCC1616</strain>
    </source>
</reference>
<evidence type="ECO:0000313" key="1">
    <source>
        <dbReference type="EMBL" id="MEL4454377.1"/>
    </source>
</evidence>
<proteinExistence type="predicted"/>
<protein>
    <submittedName>
        <fullName evidence="1">Uncharacterized protein</fullName>
    </submittedName>
</protein>